<organism evidence="1">
    <name type="scientific">uncultured Rubellimicrobium sp</name>
    <dbReference type="NCBI Taxonomy" id="543078"/>
    <lineage>
        <taxon>Bacteria</taxon>
        <taxon>Pseudomonadati</taxon>
        <taxon>Pseudomonadota</taxon>
        <taxon>Alphaproteobacteria</taxon>
        <taxon>Rhodobacterales</taxon>
        <taxon>Roseobacteraceae</taxon>
        <taxon>Rubellimicrobium</taxon>
        <taxon>environmental samples</taxon>
    </lineage>
</organism>
<evidence type="ECO:0000313" key="1">
    <source>
        <dbReference type="EMBL" id="CAA9430022.1"/>
    </source>
</evidence>
<accession>A0A6J4PZ61</accession>
<name>A0A6J4PZ61_9RHOB</name>
<dbReference type="AlphaFoldDB" id="A0A6J4PZ61"/>
<protein>
    <submittedName>
        <fullName evidence="1">Uncharacterized protein</fullName>
    </submittedName>
</protein>
<proteinExistence type="predicted"/>
<sequence length="37" mass="4253">MQRSPSDSSVERMMRGLVPRDFTWPWGCRRVDAPSSA</sequence>
<dbReference type="EMBL" id="CADCUU010000417">
    <property type="protein sequence ID" value="CAA9430022.1"/>
    <property type="molecule type" value="Genomic_DNA"/>
</dbReference>
<gene>
    <name evidence="1" type="ORF">AVDCRST_MAG15-2804</name>
</gene>
<reference evidence="1" key="1">
    <citation type="submission" date="2020-02" db="EMBL/GenBank/DDBJ databases">
        <authorList>
            <person name="Meier V. D."/>
        </authorList>
    </citation>
    <scope>NUCLEOTIDE SEQUENCE</scope>
    <source>
        <strain evidence="1">AVDCRST_MAG15</strain>
    </source>
</reference>